<proteinExistence type="predicted"/>
<gene>
    <name evidence="1" type="ORF">MCOR_35952</name>
</gene>
<accession>A0A6J8D2Q4</accession>
<dbReference type="AlphaFoldDB" id="A0A6J8D2Q4"/>
<sequence>MSTATTKMKTRRAGHRGVLTKLLKKVEPSSEELLQEYDVSELSTIRGLIVKKQETIDQLNEKIVEELSEDEVSEEIEEADRYTYDIEMAVTKISKIIKESEITAKQSRETGMFQLLRNHRVADCKSDKTCKNCNKRHHTSICSKNETHLHTKSKLIKDNSTSKPDTDAAVASMHAFIDIIGQIAGIIENRDSTYHV</sequence>
<evidence type="ECO:0000313" key="2">
    <source>
        <dbReference type="Proteomes" id="UP000507470"/>
    </source>
</evidence>
<name>A0A6J8D2Q4_MYTCO</name>
<protein>
    <submittedName>
        <fullName evidence="1">Uncharacterized protein</fullName>
    </submittedName>
</protein>
<organism evidence="1 2">
    <name type="scientific">Mytilus coruscus</name>
    <name type="common">Sea mussel</name>
    <dbReference type="NCBI Taxonomy" id="42192"/>
    <lineage>
        <taxon>Eukaryota</taxon>
        <taxon>Metazoa</taxon>
        <taxon>Spiralia</taxon>
        <taxon>Lophotrochozoa</taxon>
        <taxon>Mollusca</taxon>
        <taxon>Bivalvia</taxon>
        <taxon>Autobranchia</taxon>
        <taxon>Pteriomorphia</taxon>
        <taxon>Mytilida</taxon>
        <taxon>Mytiloidea</taxon>
        <taxon>Mytilidae</taxon>
        <taxon>Mytilinae</taxon>
        <taxon>Mytilus</taxon>
    </lineage>
</organism>
<dbReference type="OrthoDB" id="10464091at2759"/>
<evidence type="ECO:0000313" key="1">
    <source>
        <dbReference type="EMBL" id="CAC5401927.1"/>
    </source>
</evidence>
<dbReference type="Proteomes" id="UP000507470">
    <property type="component" value="Unassembled WGS sequence"/>
</dbReference>
<reference evidence="1 2" key="1">
    <citation type="submission" date="2020-06" db="EMBL/GenBank/DDBJ databases">
        <authorList>
            <person name="Li R."/>
            <person name="Bekaert M."/>
        </authorList>
    </citation>
    <scope>NUCLEOTIDE SEQUENCE [LARGE SCALE GENOMIC DNA]</scope>
    <source>
        <strain evidence="2">wild</strain>
    </source>
</reference>
<keyword evidence="2" id="KW-1185">Reference proteome</keyword>
<dbReference type="EMBL" id="CACVKT020006485">
    <property type="protein sequence ID" value="CAC5401927.1"/>
    <property type="molecule type" value="Genomic_DNA"/>
</dbReference>